<evidence type="ECO:0000313" key="2">
    <source>
        <dbReference type="EMBL" id="KAG0721427.1"/>
    </source>
</evidence>
<dbReference type="EMBL" id="JACEEZ010011175">
    <property type="protein sequence ID" value="KAG0721427.1"/>
    <property type="molecule type" value="Genomic_DNA"/>
</dbReference>
<dbReference type="Proteomes" id="UP000770661">
    <property type="component" value="Unassembled WGS sequence"/>
</dbReference>
<organism evidence="2 3">
    <name type="scientific">Chionoecetes opilio</name>
    <name type="common">Atlantic snow crab</name>
    <name type="synonym">Cancer opilio</name>
    <dbReference type="NCBI Taxonomy" id="41210"/>
    <lineage>
        <taxon>Eukaryota</taxon>
        <taxon>Metazoa</taxon>
        <taxon>Ecdysozoa</taxon>
        <taxon>Arthropoda</taxon>
        <taxon>Crustacea</taxon>
        <taxon>Multicrustacea</taxon>
        <taxon>Malacostraca</taxon>
        <taxon>Eumalacostraca</taxon>
        <taxon>Eucarida</taxon>
        <taxon>Decapoda</taxon>
        <taxon>Pleocyemata</taxon>
        <taxon>Brachyura</taxon>
        <taxon>Eubrachyura</taxon>
        <taxon>Majoidea</taxon>
        <taxon>Majidae</taxon>
        <taxon>Chionoecetes</taxon>
    </lineage>
</organism>
<gene>
    <name evidence="2" type="ORF">GWK47_046498</name>
</gene>
<accession>A0A8J5CX59</accession>
<sequence length="129" mass="13174">MPMSPIPYIAFALSTCHTPFSISRKLTSPITELVNSASASILHKPVTKFTQESIMSNQEKGASPGDVSGAGFKRGGVEKDTPTADLQSQTDKAGQGQGLVAELQRAGAKGEGIGGLPCGGGKDNSGGKK</sequence>
<reference evidence="2" key="1">
    <citation type="submission" date="2020-07" db="EMBL/GenBank/DDBJ databases">
        <title>The High-quality genome of the commercially important snow crab, Chionoecetes opilio.</title>
        <authorList>
            <person name="Jeong J.-H."/>
            <person name="Ryu S."/>
        </authorList>
    </citation>
    <scope>NUCLEOTIDE SEQUENCE</scope>
    <source>
        <strain evidence="2">MADBK_172401_WGS</strain>
        <tissue evidence="2">Digestive gland</tissue>
    </source>
</reference>
<protein>
    <submittedName>
        <fullName evidence="2">Uncharacterized protein</fullName>
    </submittedName>
</protein>
<feature type="region of interest" description="Disordered" evidence="1">
    <location>
        <begin position="57"/>
        <end position="129"/>
    </location>
</feature>
<proteinExistence type="predicted"/>
<evidence type="ECO:0000313" key="3">
    <source>
        <dbReference type="Proteomes" id="UP000770661"/>
    </source>
</evidence>
<comment type="caution">
    <text evidence="2">The sequence shown here is derived from an EMBL/GenBank/DDBJ whole genome shotgun (WGS) entry which is preliminary data.</text>
</comment>
<name>A0A8J5CX59_CHIOP</name>
<feature type="compositionally biased region" description="Gly residues" evidence="1">
    <location>
        <begin position="109"/>
        <end position="129"/>
    </location>
</feature>
<evidence type="ECO:0000256" key="1">
    <source>
        <dbReference type="SAM" id="MobiDB-lite"/>
    </source>
</evidence>
<dbReference type="AlphaFoldDB" id="A0A8J5CX59"/>
<keyword evidence="3" id="KW-1185">Reference proteome</keyword>